<name>A0A8S5SG79_9CAUD</name>
<dbReference type="GO" id="GO:0003677">
    <property type="term" value="F:DNA binding"/>
    <property type="evidence" value="ECO:0007669"/>
    <property type="project" value="InterPro"/>
</dbReference>
<dbReference type="InterPro" id="IPR001387">
    <property type="entry name" value="Cro/C1-type_HTH"/>
</dbReference>
<dbReference type="CDD" id="cd00093">
    <property type="entry name" value="HTH_XRE"/>
    <property type="match status" value="1"/>
</dbReference>
<reference evidence="2" key="1">
    <citation type="journal article" date="2021" name="Proc. Natl. Acad. Sci. U.S.A.">
        <title>A Catalog of Tens of Thousands of Viruses from Human Metagenomes Reveals Hidden Associations with Chronic Diseases.</title>
        <authorList>
            <person name="Tisza M.J."/>
            <person name="Buck C.B."/>
        </authorList>
    </citation>
    <scope>NUCLEOTIDE SEQUENCE</scope>
    <source>
        <strain evidence="2">CtHMa1</strain>
    </source>
</reference>
<accession>A0A8S5SG79</accession>
<dbReference type="Pfam" id="PF01381">
    <property type="entry name" value="HTH_3"/>
    <property type="match status" value="1"/>
</dbReference>
<evidence type="ECO:0000259" key="1">
    <source>
        <dbReference type="PROSITE" id="PS50943"/>
    </source>
</evidence>
<protein>
    <submittedName>
        <fullName evidence="2">Helix-turn-helix domain protein</fullName>
    </submittedName>
</protein>
<dbReference type="Gene3D" id="1.10.260.40">
    <property type="entry name" value="lambda repressor-like DNA-binding domains"/>
    <property type="match status" value="1"/>
</dbReference>
<dbReference type="EMBL" id="BK032590">
    <property type="protein sequence ID" value="DAF49843.1"/>
    <property type="molecule type" value="Genomic_DNA"/>
</dbReference>
<feature type="domain" description="HTH cro/C1-type" evidence="1">
    <location>
        <begin position="9"/>
        <end position="61"/>
    </location>
</feature>
<dbReference type="InterPro" id="IPR010982">
    <property type="entry name" value="Lambda_DNA-bd_dom_sf"/>
</dbReference>
<proteinExistence type="predicted"/>
<evidence type="ECO:0000313" key="2">
    <source>
        <dbReference type="EMBL" id="DAF49843.1"/>
    </source>
</evidence>
<sequence>MTINERFFKLLDEKKVSQKDFCEATGIPKQTVSGWKNRKTDPPASLIPTIAAYFGITSDFLLTGKDECNQADLELNDTSTQQLLKYFSSLSEVEKNIVLGKAAEFYLKSLSED</sequence>
<organism evidence="2">
    <name type="scientific">Myoviridae sp. ctHMa1</name>
    <dbReference type="NCBI Taxonomy" id="2827671"/>
    <lineage>
        <taxon>Viruses</taxon>
        <taxon>Duplodnaviria</taxon>
        <taxon>Heunggongvirae</taxon>
        <taxon>Uroviricota</taxon>
        <taxon>Caudoviricetes</taxon>
    </lineage>
</organism>
<dbReference type="SUPFAM" id="SSF47413">
    <property type="entry name" value="lambda repressor-like DNA-binding domains"/>
    <property type="match status" value="1"/>
</dbReference>
<dbReference type="PROSITE" id="PS50943">
    <property type="entry name" value="HTH_CROC1"/>
    <property type="match status" value="1"/>
</dbReference>
<dbReference type="SMART" id="SM00530">
    <property type="entry name" value="HTH_XRE"/>
    <property type="match status" value="1"/>
</dbReference>